<dbReference type="SUPFAM" id="SSF56801">
    <property type="entry name" value="Acetyl-CoA synthetase-like"/>
    <property type="match status" value="1"/>
</dbReference>
<sequence length="328" mass="37811">MQEVDNRYFEQIFSGKIVSDEVILELFRFQYKNNQVYHAWCNALNRPVETVKNVEEIPFLPISFFKTHRVVCGEFEPELIFESSGTTQTINSQHLIKYASIYEESFQKGFELFYGDPKDWCILGLLPAYLERKNSSLVKMANDLIELSHHPKSGFYLYDFEKLHQTLQELEAVGQKTLLLGVTFALLDFAEAFPIDLKQTIVMETGGMKGRKKEMTRQEVHDYLHKQLGISHVHSEYGMTELLSQAYSKGEGRYHCPPWMRVYLRDENDPLTIKKIGQGLVNVIDLANIYSVSFIATDDVGVMHQDNSFEIQGRLDNSDLRGCSLLVL</sequence>
<dbReference type="EMBL" id="QFOI01000557">
    <property type="protein sequence ID" value="PZP40996.1"/>
    <property type="molecule type" value="Genomic_DNA"/>
</dbReference>
<proteinExistence type="predicted"/>
<dbReference type="GO" id="GO:0008218">
    <property type="term" value="P:bioluminescence"/>
    <property type="evidence" value="ECO:0007669"/>
    <property type="project" value="InterPro"/>
</dbReference>
<dbReference type="Pfam" id="PF04443">
    <property type="entry name" value="LuxE"/>
    <property type="match status" value="1"/>
</dbReference>
<organism evidence="2 3">
    <name type="scientific">Pseudopedobacter saltans</name>
    <dbReference type="NCBI Taxonomy" id="151895"/>
    <lineage>
        <taxon>Bacteria</taxon>
        <taxon>Pseudomonadati</taxon>
        <taxon>Bacteroidota</taxon>
        <taxon>Sphingobacteriia</taxon>
        <taxon>Sphingobacteriales</taxon>
        <taxon>Sphingobacteriaceae</taxon>
        <taxon>Pseudopedobacter</taxon>
    </lineage>
</organism>
<dbReference type="Proteomes" id="UP000249645">
    <property type="component" value="Unassembled WGS sequence"/>
</dbReference>
<keyword evidence="2" id="KW-0808">Transferase</keyword>
<comment type="caution">
    <text evidence="2">The sequence shown here is derived from an EMBL/GenBank/DDBJ whole genome shotgun (WGS) entry which is preliminary data.</text>
</comment>
<dbReference type="GO" id="GO:0016740">
    <property type="term" value="F:transferase activity"/>
    <property type="evidence" value="ECO:0007669"/>
    <property type="project" value="UniProtKB-KW"/>
</dbReference>
<feature type="domain" description="Acyl-protein synthetase LuxE" evidence="1">
    <location>
        <begin position="20"/>
        <end position="325"/>
    </location>
</feature>
<dbReference type="InterPro" id="IPR007534">
    <property type="entry name" value="LuxE"/>
</dbReference>
<dbReference type="GO" id="GO:0047474">
    <property type="term" value="F:long-chain fatty acid--protein ligase activity"/>
    <property type="evidence" value="ECO:0007669"/>
    <property type="project" value="InterPro"/>
</dbReference>
<evidence type="ECO:0000259" key="1">
    <source>
        <dbReference type="Pfam" id="PF04443"/>
    </source>
</evidence>
<evidence type="ECO:0000313" key="3">
    <source>
        <dbReference type="Proteomes" id="UP000249645"/>
    </source>
</evidence>
<dbReference type="AlphaFoldDB" id="A0A2W5G680"/>
<name>A0A2W5G680_9SPHI</name>
<accession>A0A2W5G680</accession>
<gene>
    <name evidence="2" type="ORF">DI598_18770</name>
</gene>
<protein>
    <submittedName>
        <fullName evidence="2">Acyl transferase</fullName>
    </submittedName>
</protein>
<reference evidence="2 3" key="1">
    <citation type="submission" date="2017-11" db="EMBL/GenBank/DDBJ databases">
        <title>Infants hospitalized years apart are colonized by the same room-sourced microbial strains.</title>
        <authorList>
            <person name="Brooks B."/>
            <person name="Olm M.R."/>
            <person name="Firek B.A."/>
            <person name="Baker R."/>
            <person name="Thomas B.C."/>
            <person name="Morowitz M.J."/>
            <person name="Banfield J.F."/>
        </authorList>
    </citation>
    <scope>NUCLEOTIDE SEQUENCE [LARGE SCALE GENOMIC DNA]</scope>
    <source>
        <strain evidence="2">S2_009_000_R2_76</strain>
    </source>
</reference>
<evidence type="ECO:0000313" key="2">
    <source>
        <dbReference type="EMBL" id="PZP40996.1"/>
    </source>
</evidence>